<accession>A0A2G6KGP2</accession>
<feature type="domain" description="DUF4032" evidence="2">
    <location>
        <begin position="263"/>
        <end position="426"/>
    </location>
</feature>
<dbReference type="InterPro" id="IPR025111">
    <property type="entry name" value="DUF4032"/>
</dbReference>
<dbReference type="SUPFAM" id="SSF56112">
    <property type="entry name" value="Protein kinase-like (PK-like)"/>
    <property type="match status" value="1"/>
</dbReference>
<feature type="region of interest" description="Disordered" evidence="1">
    <location>
        <begin position="1"/>
        <end position="22"/>
    </location>
</feature>
<comment type="caution">
    <text evidence="3">The sequence shown here is derived from an EMBL/GenBank/DDBJ whole genome shotgun (WGS) entry which is preliminary data.</text>
</comment>
<evidence type="ECO:0000313" key="3">
    <source>
        <dbReference type="EMBL" id="PIE34827.1"/>
    </source>
</evidence>
<dbReference type="AlphaFoldDB" id="A0A2G6KGP2"/>
<dbReference type="InterPro" id="IPR011009">
    <property type="entry name" value="Kinase-like_dom_sf"/>
</dbReference>
<keyword evidence="3" id="KW-0418">Kinase</keyword>
<evidence type="ECO:0000259" key="2">
    <source>
        <dbReference type="Pfam" id="PF13224"/>
    </source>
</evidence>
<dbReference type="GO" id="GO:0016301">
    <property type="term" value="F:kinase activity"/>
    <property type="evidence" value="ECO:0007669"/>
    <property type="project" value="UniProtKB-KW"/>
</dbReference>
<protein>
    <submittedName>
        <fullName evidence="3">Lipopolysaccharide kinase</fullName>
    </submittedName>
</protein>
<evidence type="ECO:0000256" key="1">
    <source>
        <dbReference type="SAM" id="MobiDB-lite"/>
    </source>
</evidence>
<name>A0A2G6KGP2_9ACTN</name>
<dbReference type="EMBL" id="PDSL01000005">
    <property type="protein sequence ID" value="PIE34827.1"/>
    <property type="molecule type" value="Genomic_DNA"/>
</dbReference>
<keyword evidence="3" id="KW-0808">Transferase</keyword>
<organism evidence="3 4">
    <name type="scientific">Ilumatobacter coccineus</name>
    <dbReference type="NCBI Taxonomy" id="467094"/>
    <lineage>
        <taxon>Bacteria</taxon>
        <taxon>Bacillati</taxon>
        <taxon>Actinomycetota</taxon>
        <taxon>Acidimicrobiia</taxon>
        <taxon>Acidimicrobiales</taxon>
        <taxon>Ilumatobacteraceae</taxon>
        <taxon>Ilumatobacter</taxon>
    </lineage>
</organism>
<dbReference type="Pfam" id="PF06293">
    <property type="entry name" value="Kdo"/>
    <property type="match status" value="1"/>
</dbReference>
<gene>
    <name evidence="3" type="ORF">CSA55_00135</name>
</gene>
<reference evidence="3 4" key="1">
    <citation type="submission" date="2017-10" db="EMBL/GenBank/DDBJ databases">
        <title>Novel microbial diversity and functional potential in the marine mammal oral microbiome.</title>
        <authorList>
            <person name="Dudek N.K."/>
            <person name="Sun C.L."/>
            <person name="Burstein D."/>
            <person name="Kantor R.S."/>
            <person name="Aliaga Goltsman D.S."/>
            <person name="Bik E.M."/>
            <person name="Thomas B.C."/>
            <person name="Banfield J.F."/>
            <person name="Relman D.A."/>
        </authorList>
    </citation>
    <scope>NUCLEOTIDE SEQUENCE [LARGE SCALE GENOMIC DNA]</scope>
    <source>
        <strain evidence="3">DOLJORAL78_61_10</strain>
    </source>
</reference>
<evidence type="ECO:0000313" key="4">
    <source>
        <dbReference type="Proteomes" id="UP000230914"/>
    </source>
</evidence>
<feature type="compositionally biased region" description="Low complexity" evidence="1">
    <location>
        <begin position="1"/>
        <end position="17"/>
    </location>
</feature>
<sequence length="446" mass="49431">MAAGSGPPSRSSRSPDAAPHDHPALAGLAATHLDWSTMRVRVAHPADHSVLYDLPLEVDLEEWTMDNVHHVLGIHRNTVKLVEFPDLSYVVKELPDDLVDREYRFLGEIADAGLPTVDRVAAVTERGDGRHGLVITRHLDYSLPYRTLLMGRGLAIPYLGEKLLDALVVLLVRIHLAGFFWGDCSLSNTLFRRDAGALRAFIIDVETAEHHDHLSEGQRAYDLSLATDNVAGGLLDLQAGGQLAPDIDPIEVALQISDRYGALWNEITAPGDATTDTPAAMRDRLNRLQEAGFDVDEIEVVTGPGESGERVTFVPRVVEHGYHAERLADLTGLDAGENQARRLLQDITEYQAQLTAETGAPVRFNIAAVRWLDRVFEPTIAAIPTELLDRLEAAEIFHQILEHRWYESERTGRALSIDDILDDYLKLLQEAPPERLAMDEVDTDDL</sequence>
<dbReference type="Pfam" id="PF13224">
    <property type="entry name" value="DUF4032"/>
    <property type="match status" value="1"/>
</dbReference>
<dbReference type="Proteomes" id="UP000230914">
    <property type="component" value="Unassembled WGS sequence"/>
</dbReference>
<proteinExistence type="predicted"/>